<dbReference type="Proteomes" id="UP000198394">
    <property type="component" value="Unassembled WGS sequence"/>
</dbReference>
<feature type="transmembrane region" description="Helical" evidence="1">
    <location>
        <begin position="53"/>
        <end position="71"/>
    </location>
</feature>
<evidence type="ECO:0000256" key="1">
    <source>
        <dbReference type="SAM" id="Phobius"/>
    </source>
</evidence>
<evidence type="ECO:0000259" key="2">
    <source>
        <dbReference type="Pfam" id="PF13786"/>
    </source>
</evidence>
<dbReference type="AlphaFoldDB" id="A0A226QQX5"/>
<name>A0A226QQX5_9BACL</name>
<protein>
    <recommendedName>
        <fullName evidence="2">DUF4179 domain-containing protein</fullName>
    </recommendedName>
</protein>
<keyword evidence="1" id="KW-1133">Transmembrane helix</keyword>
<dbReference type="RefSeq" id="WP_081188671.1">
    <property type="nucleotide sequence ID" value="NZ_NDYL01000001.1"/>
</dbReference>
<evidence type="ECO:0000313" key="4">
    <source>
        <dbReference type="Proteomes" id="UP000198394"/>
    </source>
</evidence>
<gene>
    <name evidence="3" type="ORF">B9L23_03540</name>
</gene>
<accession>A0A226QQX5</accession>
<comment type="caution">
    <text evidence="3">The sequence shown here is derived from an EMBL/GenBank/DDBJ whole genome shotgun (WGS) entry which is preliminary data.</text>
</comment>
<keyword evidence="4" id="KW-1185">Reference proteome</keyword>
<dbReference type="EMBL" id="NDYL01000001">
    <property type="protein sequence ID" value="OXB93990.1"/>
    <property type="molecule type" value="Genomic_DNA"/>
</dbReference>
<dbReference type="Gene3D" id="2.60.40.1630">
    <property type="entry name" value="bacillus anthracis domain"/>
    <property type="match status" value="1"/>
</dbReference>
<sequence length="519" mass="59187">MNVQDDFWKRKIGKSLDHIQVPESIFTFAKELPYRMEEQSRQKPPRKSKWKKWLAIAAASITIGISAGAYLSPTFAAYIKSFFVRPDLDEGLQIAAKEGFSETTEASVTDNGITLKVKEVMADANRLILTYSLEKENGEFIDPTILFESEEWGPGRAIYFVKDLNTFYITDKDGDIVSTSTNYRTKKGRFVTQYINRVFPHYPYADLMFELNHSASDSKQLFANISINKIGSTKGKWNLKVPVNIEKSIKATKTLPINKEYVTSEGLAITLKNVVYSPTLTSLNFETRWTEKGKKLMKGHPEYFIQGIGYSYHGLLYDIVDSKGNIVATTLPKGRDNGTKGFVLSEHNQYSPRQIEKVDWRHSFIPLPKGEKLTFVFRGIERVEYPNKSIAFNPIKLNEQPVTFDYKGNSFTIQNFRLETNKDGKRVGILQIEEKAHLAGGHFELSDEHGNIFTINTKDTSRVSIIGYDKQTMTYHMKRELEIEGIEKIPTQLTLTLKTATVFYKDGNWKVPIPSPSEK</sequence>
<evidence type="ECO:0000313" key="3">
    <source>
        <dbReference type="EMBL" id="OXB93990.1"/>
    </source>
</evidence>
<reference evidence="3 4" key="1">
    <citation type="submission" date="2017-04" db="EMBL/GenBank/DDBJ databases">
        <title>The genome sequence of Parageobacillus galactosidasius DSM 18751.</title>
        <authorList>
            <person name="Ramaloko W.T."/>
            <person name="Koen N."/>
            <person name="Polliack S."/>
            <person name="Aliyu H."/>
            <person name="Lebre P."/>
            <person name="Mohr T."/>
            <person name="Oswald F."/>
            <person name="Zwick M."/>
            <person name="Neumann A."/>
            <person name="Syldatk C."/>
            <person name="Cowan D."/>
            <person name="De Maayer P."/>
        </authorList>
    </citation>
    <scope>NUCLEOTIDE SEQUENCE [LARGE SCALE GENOMIC DNA]</scope>
    <source>
        <strain evidence="3 4">DSM 18751</strain>
    </source>
</reference>
<organism evidence="3 4">
    <name type="scientific">Parageobacillus galactosidasius</name>
    <dbReference type="NCBI Taxonomy" id="883812"/>
    <lineage>
        <taxon>Bacteria</taxon>
        <taxon>Bacillati</taxon>
        <taxon>Bacillota</taxon>
        <taxon>Bacilli</taxon>
        <taxon>Bacillales</taxon>
        <taxon>Anoxybacillaceae</taxon>
        <taxon>Parageobacillus</taxon>
    </lineage>
</organism>
<proteinExistence type="predicted"/>
<keyword evidence="1" id="KW-0472">Membrane</keyword>
<dbReference type="Pfam" id="PF13786">
    <property type="entry name" value="DUF4179"/>
    <property type="match status" value="1"/>
</dbReference>
<feature type="domain" description="DUF4179" evidence="2">
    <location>
        <begin position="46"/>
        <end position="134"/>
    </location>
</feature>
<dbReference type="InterPro" id="IPR025436">
    <property type="entry name" value="DUF4179"/>
</dbReference>
<keyword evidence="1" id="KW-0812">Transmembrane</keyword>